<gene>
    <name evidence="1" type="ORF">A2U01_0007471</name>
</gene>
<evidence type="ECO:0000313" key="2">
    <source>
        <dbReference type="Proteomes" id="UP000265520"/>
    </source>
</evidence>
<protein>
    <submittedName>
        <fullName evidence="1">Uncharacterized protein</fullName>
    </submittedName>
</protein>
<sequence>MGQTTKFRGALAYPQRYVAPPLAGTERVLRDCLPPRIKLETKK</sequence>
<keyword evidence="2" id="KW-1185">Reference proteome</keyword>
<evidence type="ECO:0000313" key="1">
    <source>
        <dbReference type="EMBL" id="MCH86612.1"/>
    </source>
</evidence>
<comment type="caution">
    <text evidence="1">The sequence shown here is derived from an EMBL/GenBank/DDBJ whole genome shotgun (WGS) entry which is preliminary data.</text>
</comment>
<reference evidence="1 2" key="1">
    <citation type="journal article" date="2018" name="Front. Plant Sci.">
        <title>Red Clover (Trifolium pratense) and Zigzag Clover (T. medium) - A Picture of Genomic Similarities and Differences.</title>
        <authorList>
            <person name="Dluhosova J."/>
            <person name="Istvanek J."/>
            <person name="Nedelnik J."/>
            <person name="Repkova J."/>
        </authorList>
    </citation>
    <scope>NUCLEOTIDE SEQUENCE [LARGE SCALE GENOMIC DNA]</scope>
    <source>
        <strain evidence="2">cv. 10/8</strain>
        <tissue evidence="1">Leaf</tissue>
    </source>
</reference>
<organism evidence="1 2">
    <name type="scientific">Trifolium medium</name>
    <dbReference type="NCBI Taxonomy" id="97028"/>
    <lineage>
        <taxon>Eukaryota</taxon>
        <taxon>Viridiplantae</taxon>
        <taxon>Streptophyta</taxon>
        <taxon>Embryophyta</taxon>
        <taxon>Tracheophyta</taxon>
        <taxon>Spermatophyta</taxon>
        <taxon>Magnoliopsida</taxon>
        <taxon>eudicotyledons</taxon>
        <taxon>Gunneridae</taxon>
        <taxon>Pentapetalae</taxon>
        <taxon>rosids</taxon>
        <taxon>fabids</taxon>
        <taxon>Fabales</taxon>
        <taxon>Fabaceae</taxon>
        <taxon>Papilionoideae</taxon>
        <taxon>50 kb inversion clade</taxon>
        <taxon>NPAAA clade</taxon>
        <taxon>Hologalegina</taxon>
        <taxon>IRL clade</taxon>
        <taxon>Trifolieae</taxon>
        <taxon>Trifolium</taxon>
    </lineage>
</organism>
<proteinExistence type="predicted"/>
<feature type="non-terminal residue" evidence="1">
    <location>
        <position position="43"/>
    </location>
</feature>
<dbReference type="EMBL" id="LXQA010010622">
    <property type="protein sequence ID" value="MCH86612.1"/>
    <property type="molecule type" value="Genomic_DNA"/>
</dbReference>
<dbReference type="AlphaFoldDB" id="A0A392MGI4"/>
<name>A0A392MGI4_9FABA</name>
<dbReference type="Proteomes" id="UP000265520">
    <property type="component" value="Unassembled WGS sequence"/>
</dbReference>
<accession>A0A392MGI4</accession>